<gene>
    <name evidence="2" type="ORF">GCM10019016_137250</name>
</gene>
<name>A0ABP6UHA3_9ACTN</name>
<protein>
    <submittedName>
        <fullName evidence="2">Uncharacterized protein</fullName>
    </submittedName>
</protein>
<feature type="region of interest" description="Disordered" evidence="1">
    <location>
        <begin position="47"/>
        <end position="66"/>
    </location>
</feature>
<evidence type="ECO:0000256" key="1">
    <source>
        <dbReference type="SAM" id="MobiDB-lite"/>
    </source>
</evidence>
<evidence type="ECO:0000313" key="2">
    <source>
        <dbReference type="EMBL" id="GAA3506610.1"/>
    </source>
</evidence>
<dbReference type="EMBL" id="BAAAXF010000092">
    <property type="protein sequence ID" value="GAA3506610.1"/>
    <property type="molecule type" value="Genomic_DNA"/>
</dbReference>
<reference evidence="3" key="1">
    <citation type="journal article" date="2019" name="Int. J. Syst. Evol. Microbiol.">
        <title>The Global Catalogue of Microorganisms (GCM) 10K type strain sequencing project: providing services to taxonomists for standard genome sequencing and annotation.</title>
        <authorList>
            <consortium name="The Broad Institute Genomics Platform"/>
            <consortium name="The Broad Institute Genome Sequencing Center for Infectious Disease"/>
            <person name="Wu L."/>
            <person name="Ma J."/>
        </authorList>
    </citation>
    <scope>NUCLEOTIDE SEQUENCE [LARGE SCALE GENOMIC DNA]</scope>
    <source>
        <strain evidence="3">JCM 4816</strain>
    </source>
</reference>
<keyword evidence="3" id="KW-1185">Reference proteome</keyword>
<accession>A0ABP6UHA3</accession>
<organism evidence="2 3">
    <name type="scientific">Streptomyces prasinosporus</name>
    <dbReference type="NCBI Taxonomy" id="68256"/>
    <lineage>
        <taxon>Bacteria</taxon>
        <taxon>Bacillati</taxon>
        <taxon>Actinomycetota</taxon>
        <taxon>Actinomycetes</taxon>
        <taxon>Kitasatosporales</taxon>
        <taxon>Streptomycetaceae</taxon>
        <taxon>Streptomyces</taxon>
        <taxon>Streptomyces albogriseolus group</taxon>
    </lineage>
</organism>
<sequence>MIVFGTSPPGGQATERAVAWMLLPVRDAGIGVGRTAAPQAADGRVRLRDASHAGQEQSEPGLSALAVPWSESAARPAVWGA</sequence>
<comment type="caution">
    <text evidence="2">The sequence shown here is derived from an EMBL/GenBank/DDBJ whole genome shotgun (WGS) entry which is preliminary data.</text>
</comment>
<proteinExistence type="predicted"/>
<evidence type="ECO:0000313" key="3">
    <source>
        <dbReference type="Proteomes" id="UP001501455"/>
    </source>
</evidence>
<dbReference type="Proteomes" id="UP001501455">
    <property type="component" value="Unassembled WGS sequence"/>
</dbReference>